<organism evidence="15 16">
    <name type="scientific">Kineobactrum sediminis</name>
    <dbReference type="NCBI Taxonomy" id="1905677"/>
    <lineage>
        <taxon>Bacteria</taxon>
        <taxon>Pseudomonadati</taxon>
        <taxon>Pseudomonadota</taxon>
        <taxon>Gammaproteobacteria</taxon>
        <taxon>Cellvibrionales</taxon>
        <taxon>Halieaceae</taxon>
        <taxon>Kineobactrum</taxon>
    </lineage>
</organism>
<evidence type="ECO:0000256" key="6">
    <source>
        <dbReference type="ARBA" id="ARBA00022741"/>
    </source>
</evidence>
<dbReference type="Pfam" id="PF00672">
    <property type="entry name" value="HAMP"/>
    <property type="match status" value="1"/>
</dbReference>
<evidence type="ECO:0000313" key="16">
    <source>
        <dbReference type="Proteomes" id="UP000234845"/>
    </source>
</evidence>
<dbReference type="EC" id="2.7.13.3" evidence="3"/>
<keyword evidence="10 12" id="KW-0472">Membrane</keyword>
<evidence type="ECO:0000259" key="13">
    <source>
        <dbReference type="PROSITE" id="PS50109"/>
    </source>
</evidence>
<dbReference type="SMART" id="SM00387">
    <property type="entry name" value="HATPase_c"/>
    <property type="match status" value="1"/>
</dbReference>
<protein>
    <recommendedName>
        <fullName evidence="3">histidine kinase</fullName>
        <ecNumber evidence="3">2.7.13.3</ecNumber>
    </recommendedName>
</protein>
<evidence type="ECO:0000256" key="7">
    <source>
        <dbReference type="ARBA" id="ARBA00022777"/>
    </source>
</evidence>
<evidence type="ECO:0000313" key="15">
    <source>
        <dbReference type="EMBL" id="PLW82459.1"/>
    </source>
</evidence>
<dbReference type="Gene3D" id="6.10.340.10">
    <property type="match status" value="1"/>
</dbReference>
<evidence type="ECO:0000256" key="10">
    <source>
        <dbReference type="ARBA" id="ARBA00023136"/>
    </source>
</evidence>
<gene>
    <name evidence="15" type="ORF">CWI75_11935</name>
</gene>
<keyword evidence="7 15" id="KW-0418">Kinase</keyword>
<keyword evidence="16" id="KW-1185">Reference proteome</keyword>
<dbReference type="OrthoDB" id="9809766at2"/>
<comment type="caution">
    <text evidence="15">The sequence shown here is derived from an EMBL/GenBank/DDBJ whole genome shotgun (WGS) entry which is preliminary data.</text>
</comment>
<dbReference type="Proteomes" id="UP000234845">
    <property type="component" value="Unassembled WGS sequence"/>
</dbReference>
<evidence type="ECO:0000256" key="11">
    <source>
        <dbReference type="SAM" id="Coils"/>
    </source>
</evidence>
<evidence type="ECO:0000256" key="8">
    <source>
        <dbReference type="ARBA" id="ARBA00022840"/>
    </source>
</evidence>
<dbReference type="InterPro" id="IPR036097">
    <property type="entry name" value="HisK_dim/P_sf"/>
</dbReference>
<keyword evidence="4" id="KW-0597">Phosphoprotein</keyword>
<keyword evidence="5" id="KW-0808">Transferase</keyword>
<dbReference type="SUPFAM" id="SSF55874">
    <property type="entry name" value="ATPase domain of HSP90 chaperone/DNA topoisomerase II/histidine kinase"/>
    <property type="match status" value="1"/>
</dbReference>
<dbReference type="InterPro" id="IPR004358">
    <property type="entry name" value="Sig_transdc_His_kin-like_C"/>
</dbReference>
<dbReference type="InterPro" id="IPR050351">
    <property type="entry name" value="BphY/WalK/GraS-like"/>
</dbReference>
<dbReference type="PRINTS" id="PR00344">
    <property type="entry name" value="BCTRLSENSOR"/>
</dbReference>
<dbReference type="Gene3D" id="1.10.287.130">
    <property type="match status" value="1"/>
</dbReference>
<dbReference type="PANTHER" id="PTHR42878:SF7">
    <property type="entry name" value="SENSOR HISTIDINE KINASE GLRK"/>
    <property type="match status" value="1"/>
</dbReference>
<keyword evidence="9" id="KW-0902">Two-component regulatory system</keyword>
<dbReference type="PROSITE" id="PS50885">
    <property type="entry name" value="HAMP"/>
    <property type="match status" value="1"/>
</dbReference>
<dbReference type="GO" id="GO:0005524">
    <property type="term" value="F:ATP binding"/>
    <property type="evidence" value="ECO:0007669"/>
    <property type="project" value="UniProtKB-KW"/>
</dbReference>
<dbReference type="Pfam" id="PF00512">
    <property type="entry name" value="HisKA"/>
    <property type="match status" value="1"/>
</dbReference>
<dbReference type="PANTHER" id="PTHR42878">
    <property type="entry name" value="TWO-COMPONENT HISTIDINE KINASE"/>
    <property type="match status" value="1"/>
</dbReference>
<dbReference type="CDD" id="cd06225">
    <property type="entry name" value="HAMP"/>
    <property type="match status" value="1"/>
</dbReference>
<dbReference type="GO" id="GO:0000155">
    <property type="term" value="F:phosphorelay sensor kinase activity"/>
    <property type="evidence" value="ECO:0007669"/>
    <property type="project" value="InterPro"/>
</dbReference>
<dbReference type="RefSeq" id="WP_101521711.1">
    <property type="nucleotide sequence ID" value="NZ_PKLZ01000008.1"/>
</dbReference>
<keyword evidence="6" id="KW-0547">Nucleotide-binding</keyword>
<feature type="transmembrane region" description="Helical" evidence="12">
    <location>
        <begin position="186"/>
        <end position="210"/>
    </location>
</feature>
<keyword evidence="12" id="KW-0812">Transmembrane</keyword>
<dbReference type="Gene3D" id="3.30.565.10">
    <property type="entry name" value="Histidine kinase-like ATPase, C-terminal domain"/>
    <property type="match status" value="1"/>
</dbReference>
<dbReference type="EMBL" id="PKLZ01000008">
    <property type="protein sequence ID" value="PLW82459.1"/>
    <property type="molecule type" value="Genomic_DNA"/>
</dbReference>
<dbReference type="AlphaFoldDB" id="A0A2N5Y267"/>
<comment type="catalytic activity">
    <reaction evidence="1">
        <text>ATP + protein L-histidine = ADP + protein N-phospho-L-histidine.</text>
        <dbReference type="EC" id="2.7.13.3"/>
    </reaction>
</comment>
<evidence type="ECO:0000256" key="12">
    <source>
        <dbReference type="SAM" id="Phobius"/>
    </source>
</evidence>
<keyword evidence="11" id="KW-0175">Coiled coil</keyword>
<dbReference type="CDD" id="cd00082">
    <property type="entry name" value="HisKA"/>
    <property type="match status" value="1"/>
</dbReference>
<dbReference type="InterPro" id="IPR036890">
    <property type="entry name" value="HATPase_C_sf"/>
</dbReference>
<feature type="domain" description="HAMP" evidence="14">
    <location>
        <begin position="211"/>
        <end position="263"/>
    </location>
</feature>
<dbReference type="GO" id="GO:0005886">
    <property type="term" value="C:plasma membrane"/>
    <property type="evidence" value="ECO:0007669"/>
    <property type="project" value="UniProtKB-ARBA"/>
</dbReference>
<dbReference type="GO" id="GO:0007234">
    <property type="term" value="P:osmosensory signaling via phosphorelay pathway"/>
    <property type="evidence" value="ECO:0007669"/>
    <property type="project" value="TreeGrafter"/>
</dbReference>
<evidence type="ECO:0000256" key="2">
    <source>
        <dbReference type="ARBA" id="ARBA00004370"/>
    </source>
</evidence>
<dbReference type="FunFam" id="1.10.287.130:FF:000001">
    <property type="entry name" value="Two-component sensor histidine kinase"/>
    <property type="match status" value="1"/>
</dbReference>
<feature type="domain" description="Histidine kinase" evidence="13">
    <location>
        <begin position="303"/>
        <end position="517"/>
    </location>
</feature>
<dbReference type="SMART" id="SM00388">
    <property type="entry name" value="HisKA"/>
    <property type="match status" value="1"/>
</dbReference>
<evidence type="ECO:0000259" key="14">
    <source>
        <dbReference type="PROSITE" id="PS50885"/>
    </source>
</evidence>
<evidence type="ECO:0000256" key="9">
    <source>
        <dbReference type="ARBA" id="ARBA00023012"/>
    </source>
</evidence>
<name>A0A2N5Y267_9GAMM</name>
<dbReference type="SUPFAM" id="SSF47384">
    <property type="entry name" value="Homodimeric domain of signal transducing histidine kinase"/>
    <property type="match status" value="1"/>
</dbReference>
<accession>A0A2N5Y267</accession>
<evidence type="ECO:0000256" key="4">
    <source>
        <dbReference type="ARBA" id="ARBA00022553"/>
    </source>
</evidence>
<evidence type="ECO:0000256" key="1">
    <source>
        <dbReference type="ARBA" id="ARBA00000085"/>
    </source>
</evidence>
<feature type="coiled-coil region" evidence="11">
    <location>
        <begin position="244"/>
        <end position="271"/>
    </location>
</feature>
<dbReference type="GO" id="GO:0030295">
    <property type="term" value="F:protein kinase activator activity"/>
    <property type="evidence" value="ECO:0007669"/>
    <property type="project" value="TreeGrafter"/>
</dbReference>
<dbReference type="CDD" id="cd00075">
    <property type="entry name" value="HATPase"/>
    <property type="match status" value="1"/>
</dbReference>
<comment type="subcellular location">
    <subcellularLocation>
        <location evidence="2">Membrane</location>
    </subcellularLocation>
</comment>
<dbReference type="InterPro" id="IPR003660">
    <property type="entry name" value="HAMP_dom"/>
</dbReference>
<keyword evidence="12" id="KW-1133">Transmembrane helix</keyword>
<dbReference type="SUPFAM" id="SSF158472">
    <property type="entry name" value="HAMP domain-like"/>
    <property type="match status" value="1"/>
</dbReference>
<reference evidence="16" key="1">
    <citation type="submission" date="2017-11" db="EMBL/GenBank/DDBJ databases">
        <title>The draft genome sequence of Chromatocurvus sp. F02.</title>
        <authorList>
            <person name="Du Z.-J."/>
            <person name="Chang Y.-Q."/>
        </authorList>
    </citation>
    <scope>NUCLEOTIDE SEQUENCE [LARGE SCALE GENOMIC DNA]</scope>
    <source>
        <strain evidence="16">F02</strain>
    </source>
</reference>
<dbReference type="InterPro" id="IPR003661">
    <property type="entry name" value="HisK_dim/P_dom"/>
</dbReference>
<dbReference type="PROSITE" id="PS50109">
    <property type="entry name" value="HIS_KIN"/>
    <property type="match status" value="1"/>
</dbReference>
<sequence>MYKRKLFYFGLTTAFILLVALLSTAISAHLTRENLKQSTIAQSLLVEHEKLSSISYRLFKQLTDEVIFGRTANQAFVRNKQALIEQSLDKIRQLELEQREALGINITQGSVEDTDELVQLINKIIGEFQAVVVSSNGMPLNQQEELRSLLEVTIDDQFREAINSAVSRQSRVVAAINARIDTLNTVIVWFTIGLGALSYPLIIYGCYWLFNQLYQPLMLIQGATDAIAAGHYGHSVSVPLDDEFEALAMSINQLAKRLQEHEANESKSRKQLEYDVKQRTSELTDANLQLTKIDSRRRQFIADVSHELRTPLTIIRGEAQVTLRLQAASEVDYKETLRSILEQSVNLSHLVDDLLLLTRAEMNQLHLEIMQVRIKPLLDAEIAKWQRLHPDRTYTLVTGQKIDNTAVMIDSARIQQVVSILLDNATKYSTAGQPVEVSISNTGAFMTIAVKDSGEGISAAEVENIFERFVRFSKRNEGLGLGLSIAKAIVEAHGGQIAVESVQGQGSTFSFTLPAERSV</sequence>
<dbReference type="Pfam" id="PF02518">
    <property type="entry name" value="HATPase_c"/>
    <property type="match status" value="1"/>
</dbReference>
<keyword evidence="8" id="KW-0067">ATP-binding</keyword>
<evidence type="ECO:0000256" key="3">
    <source>
        <dbReference type="ARBA" id="ARBA00012438"/>
    </source>
</evidence>
<dbReference type="InterPro" id="IPR003594">
    <property type="entry name" value="HATPase_dom"/>
</dbReference>
<proteinExistence type="predicted"/>
<evidence type="ECO:0000256" key="5">
    <source>
        <dbReference type="ARBA" id="ARBA00022679"/>
    </source>
</evidence>
<dbReference type="FunFam" id="3.30.565.10:FF:000006">
    <property type="entry name" value="Sensor histidine kinase WalK"/>
    <property type="match status" value="1"/>
</dbReference>
<dbReference type="InterPro" id="IPR005467">
    <property type="entry name" value="His_kinase_dom"/>
</dbReference>
<dbReference type="GO" id="GO:0000156">
    <property type="term" value="F:phosphorelay response regulator activity"/>
    <property type="evidence" value="ECO:0007669"/>
    <property type="project" value="TreeGrafter"/>
</dbReference>